<comment type="caution">
    <text evidence="5">The sequence shown here is derived from an EMBL/GenBank/DDBJ whole genome shotgun (WGS) entry which is preliminary data.</text>
</comment>
<keyword evidence="1" id="KW-0597">Phosphoprotein</keyword>
<feature type="domain" description="SAM" evidence="4">
    <location>
        <begin position="118"/>
        <end position="180"/>
    </location>
</feature>
<dbReference type="Proteomes" id="UP001190700">
    <property type="component" value="Unassembled WGS sequence"/>
</dbReference>
<keyword evidence="2" id="KW-0175">Coiled coil</keyword>
<dbReference type="Pfam" id="PF00536">
    <property type="entry name" value="SAM_1"/>
    <property type="match status" value="2"/>
</dbReference>
<feature type="region of interest" description="Disordered" evidence="3">
    <location>
        <begin position="438"/>
        <end position="463"/>
    </location>
</feature>
<protein>
    <recommendedName>
        <fullName evidence="4">SAM domain-containing protein</fullName>
    </recommendedName>
</protein>
<name>A0AAE0GZQ5_9CHLO</name>
<dbReference type="InterPro" id="IPR013761">
    <property type="entry name" value="SAM/pointed_sf"/>
</dbReference>
<gene>
    <name evidence="5" type="ORF">CYMTET_5277</name>
</gene>
<proteinExistence type="predicted"/>
<evidence type="ECO:0000313" key="6">
    <source>
        <dbReference type="Proteomes" id="UP001190700"/>
    </source>
</evidence>
<dbReference type="EMBL" id="LGRX02000964">
    <property type="protein sequence ID" value="KAK3287204.1"/>
    <property type="molecule type" value="Genomic_DNA"/>
</dbReference>
<dbReference type="SMART" id="SM00454">
    <property type="entry name" value="SAM"/>
    <property type="match status" value="2"/>
</dbReference>
<dbReference type="PANTHER" id="PTHR16154:SF6">
    <property type="entry name" value="SPINOPHILIN, ISOFORM J"/>
    <property type="match status" value="1"/>
</dbReference>
<feature type="compositionally biased region" description="Basic and acidic residues" evidence="3">
    <location>
        <begin position="16"/>
        <end position="31"/>
    </location>
</feature>
<feature type="domain" description="SAM" evidence="4">
    <location>
        <begin position="33"/>
        <end position="96"/>
    </location>
</feature>
<feature type="region of interest" description="Disordered" evidence="3">
    <location>
        <begin position="176"/>
        <end position="230"/>
    </location>
</feature>
<evidence type="ECO:0000256" key="2">
    <source>
        <dbReference type="ARBA" id="ARBA00023054"/>
    </source>
</evidence>
<evidence type="ECO:0000256" key="1">
    <source>
        <dbReference type="ARBA" id="ARBA00022553"/>
    </source>
</evidence>
<feature type="compositionally biased region" description="Polar residues" evidence="3">
    <location>
        <begin position="347"/>
        <end position="369"/>
    </location>
</feature>
<feature type="region of interest" description="Disordered" evidence="3">
    <location>
        <begin position="1"/>
        <end position="31"/>
    </location>
</feature>
<dbReference type="AlphaFoldDB" id="A0AAE0GZQ5"/>
<dbReference type="Gene3D" id="1.10.150.50">
    <property type="entry name" value="Transcription Factor, Ets-1"/>
    <property type="match status" value="2"/>
</dbReference>
<evidence type="ECO:0000313" key="5">
    <source>
        <dbReference type="EMBL" id="KAK3287204.1"/>
    </source>
</evidence>
<sequence length="559" mass="60043">MGSSPSRPAPVAPTRADSKPPESKPKQKPPHEWGVAEVYHWLVSFGEKKLAAHFANAGIDGESLLALNSEELFELGVTSKVARKNFLKRLDALQVNHLHALPSNAPLSDPPEGEVGSWSKTEVGFWLCSIGFKQHVRAFCKLVDGPMLLQLEREDLADLGVRSTVQQKFLLTQRRKLSGASQTKGNAEHSASPKGEGHSDTRGSALVTEALGSHPVTPTTQITVKPRTPKLESSTLSVPVMVMNGNTASPAETVTMPYESTLRQARQATLQTVPGLPASWSFAVIRKGSVTAERVAPEKEDFIRVLDLKPRLVVIPENGGTQFIPGRQIYSQQSHAPQILTLDQSPSFTQQAHTHTPHSLQLNHPSNGETPRAVEVRRNVSNLHSAPVTRATSAASNTRYGYGARVFEQNLGSTFQPTQTASLAPAYSQEASTAPANTFLYQPQPAPPQPNQQAHPQPQQQAIGLQLSQQAAVPQPNSQVAVVVPSQEAALPQQSQLQASDVAAAYSQSQEHAISHYTSHMETPLTASQSSELAVAAPSQLPPAAVVEAYSVVPQAGAM</sequence>
<organism evidence="5 6">
    <name type="scientific">Cymbomonas tetramitiformis</name>
    <dbReference type="NCBI Taxonomy" id="36881"/>
    <lineage>
        <taxon>Eukaryota</taxon>
        <taxon>Viridiplantae</taxon>
        <taxon>Chlorophyta</taxon>
        <taxon>Pyramimonadophyceae</taxon>
        <taxon>Pyramimonadales</taxon>
        <taxon>Pyramimonadaceae</taxon>
        <taxon>Cymbomonas</taxon>
    </lineage>
</organism>
<dbReference type="InterPro" id="IPR001660">
    <property type="entry name" value="SAM"/>
</dbReference>
<keyword evidence="6" id="KW-1185">Reference proteome</keyword>
<feature type="compositionally biased region" description="Low complexity" evidence="3">
    <location>
        <begin position="451"/>
        <end position="463"/>
    </location>
</feature>
<accession>A0AAE0GZQ5</accession>
<feature type="region of interest" description="Disordered" evidence="3">
    <location>
        <begin position="347"/>
        <end position="370"/>
    </location>
</feature>
<dbReference type="InterPro" id="IPR043446">
    <property type="entry name" value="Neurabin-like"/>
</dbReference>
<reference evidence="5 6" key="1">
    <citation type="journal article" date="2015" name="Genome Biol. Evol.">
        <title>Comparative Genomics of a Bacterivorous Green Alga Reveals Evolutionary Causalities and Consequences of Phago-Mixotrophic Mode of Nutrition.</title>
        <authorList>
            <person name="Burns J.A."/>
            <person name="Paasch A."/>
            <person name="Narechania A."/>
            <person name="Kim E."/>
        </authorList>
    </citation>
    <scope>NUCLEOTIDE SEQUENCE [LARGE SCALE GENOMIC DNA]</scope>
    <source>
        <strain evidence="5 6">PLY_AMNH</strain>
    </source>
</reference>
<evidence type="ECO:0000256" key="3">
    <source>
        <dbReference type="SAM" id="MobiDB-lite"/>
    </source>
</evidence>
<dbReference type="PROSITE" id="PS50105">
    <property type="entry name" value="SAM_DOMAIN"/>
    <property type="match status" value="2"/>
</dbReference>
<dbReference type="PANTHER" id="PTHR16154">
    <property type="entry name" value="NEURABIN"/>
    <property type="match status" value="1"/>
</dbReference>
<evidence type="ECO:0000259" key="4">
    <source>
        <dbReference type="PROSITE" id="PS50105"/>
    </source>
</evidence>
<dbReference type="SUPFAM" id="SSF47769">
    <property type="entry name" value="SAM/Pointed domain"/>
    <property type="match status" value="2"/>
</dbReference>